<accession>A0A0V1FEZ3</accession>
<keyword evidence="1" id="KW-0732">Signal</keyword>
<feature type="signal peptide" evidence="1">
    <location>
        <begin position="1"/>
        <end position="17"/>
    </location>
</feature>
<organism evidence="2 3">
    <name type="scientific">Trichinella pseudospiralis</name>
    <name type="common">Parasitic roundworm</name>
    <dbReference type="NCBI Taxonomy" id="6337"/>
    <lineage>
        <taxon>Eukaryota</taxon>
        <taxon>Metazoa</taxon>
        <taxon>Ecdysozoa</taxon>
        <taxon>Nematoda</taxon>
        <taxon>Enoplea</taxon>
        <taxon>Dorylaimia</taxon>
        <taxon>Trichinellida</taxon>
        <taxon>Trichinellidae</taxon>
        <taxon>Trichinella</taxon>
    </lineage>
</organism>
<feature type="chain" id="PRO_5006877934" evidence="1">
    <location>
        <begin position="18"/>
        <end position="95"/>
    </location>
</feature>
<evidence type="ECO:0000313" key="2">
    <source>
        <dbReference type="EMBL" id="KRY84576.1"/>
    </source>
</evidence>
<evidence type="ECO:0000313" key="3">
    <source>
        <dbReference type="Proteomes" id="UP000054995"/>
    </source>
</evidence>
<evidence type="ECO:0000256" key="1">
    <source>
        <dbReference type="SAM" id="SignalP"/>
    </source>
</evidence>
<dbReference type="Proteomes" id="UP000054995">
    <property type="component" value="Unassembled WGS sequence"/>
</dbReference>
<reference evidence="2 3" key="1">
    <citation type="submission" date="2015-01" db="EMBL/GenBank/DDBJ databases">
        <title>Evolution of Trichinella species and genotypes.</title>
        <authorList>
            <person name="Korhonen P.K."/>
            <person name="Edoardo P."/>
            <person name="Giuseppe L.R."/>
            <person name="Gasser R.B."/>
        </authorList>
    </citation>
    <scope>NUCLEOTIDE SEQUENCE [LARGE SCALE GENOMIC DNA]</scope>
    <source>
        <strain evidence="2">ISS470</strain>
    </source>
</reference>
<sequence length="95" mass="10645">MKAKLICINFLTSLLLGSFVVVGGVLDWGSEEKEFFCDAFIDAKSSAINTAGSLQQAINNRQLIYLHKYIIGSLRDWCAIVREAIIFPMSHFQSM</sequence>
<dbReference type="AlphaFoldDB" id="A0A0V1FEZ3"/>
<comment type="caution">
    <text evidence="2">The sequence shown here is derived from an EMBL/GenBank/DDBJ whole genome shotgun (WGS) entry which is preliminary data.</text>
</comment>
<proteinExistence type="predicted"/>
<name>A0A0V1FEZ3_TRIPS</name>
<gene>
    <name evidence="2" type="ORF">T4D_646</name>
</gene>
<protein>
    <submittedName>
        <fullName evidence="2">Uncharacterized protein</fullName>
    </submittedName>
</protein>
<dbReference type="EMBL" id="JYDT01000111">
    <property type="protein sequence ID" value="KRY84576.1"/>
    <property type="molecule type" value="Genomic_DNA"/>
</dbReference>
<keyword evidence="3" id="KW-1185">Reference proteome</keyword>